<reference evidence="4 5" key="1">
    <citation type="journal article" date="2009" name="Appl. Environ. Microbiol.">
        <title>Community genomic and proteomic analyses of chemoautotrophic iron-oxidizing "Leptospirillum rubarum" (Group II) and "Leptospirillum ferrodiazotrophum" (Group III) bacteria in acid mine drainage biofilms.</title>
        <authorList>
            <person name="Goltsman D.S."/>
            <person name="Denef V.J."/>
            <person name="Singer S.W."/>
            <person name="VerBerkmoes N.C."/>
            <person name="Lefsrud M."/>
            <person name="Mueller R.S."/>
            <person name="Dick G.J."/>
            <person name="Sun C.L."/>
            <person name="Wheeler K.E."/>
            <person name="Zemla A."/>
            <person name="Baker B.J."/>
            <person name="Hauser L."/>
            <person name="Land M."/>
            <person name="Shah M.B."/>
            <person name="Thelen M.P."/>
            <person name="Hettich R.L."/>
            <person name="Banfield J.F."/>
        </authorList>
    </citation>
    <scope>NUCLEOTIDE SEQUENCE [LARGE SCALE GENOMIC DNA]</scope>
</reference>
<dbReference type="EMBL" id="GG693878">
    <property type="protein sequence ID" value="EES52287.1"/>
    <property type="molecule type" value="Genomic_DNA"/>
</dbReference>
<keyword evidence="2" id="KW-0378">Hydrolase</keyword>
<name>C6HYK2_9BACT</name>
<dbReference type="PANTHER" id="PTHR35147:SF2">
    <property type="entry name" value="CHEMORECEPTOR GLUTAMINE DEAMIDASE CHED-RELATED"/>
    <property type="match status" value="1"/>
</dbReference>
<dbReference type="Gene3D" id="3.30.1330.200">
    <property type="match status" value="1"/>
</dbReference>
<protein>
    <submittedName>
        <fullName evidence="4">Putative MCP protein methylation stimulating protein (CheD)</fullName>
    </submittedName>
</protein>
<dbReference type="InterPro" id="IPR038592">
    <property type="entry name" value="CheD-like_sf"/>
</dbReference>
<sequence>MGGLRQCADEQPDGFFPGIPSFSHFGGPSPRRQDPPAPQRLVQRLLDTQFKKNAVRLLPGESFYTPKDLLLVTTLGSCVSACIRDPTTGIGGMNHFMLPENGQKGGGGWSSTPIRFGAYAMEVLINSLIKAGARREQLEAKLFGGGAVLRNMGAFNVGRKNGTFAL</sequence>
<evidence type="ECO:0000256" key="2">
    <source>
        <dbReference type="ARBA" id="ARBA00022801"/>
    </source>
</evidence>
<dbReference type="Pfam" id="PF03975">
    <property type="entry name" value="CheD"/>
    <property type="match status" value="1"/>
</dbReference>
<dbReference type="SUPFAM" id="SSF64438">
    <property type="entry name" value="CNF1/YfiH-like putative cysteine hydrolases"/>
    <property type="match status" value="1"/>
</dbReference>
<dbReference type="GO" id="GO:0050568">
    <property type="term" value="F:protein-glutamine glutaminase activity"/>
    <property type="evidence" value="ECO:0007669"/>
    <property type="project" value="InterPro"/>
</dbReference>
<feature type="region of interest" description="Disordered" evidence="3">
    <location>
        <begin position="18"/>
        <end position="37"/>
    </location>
</feature>
<gene>
    <name evidence="4" type="ORF">UBAL3_94240078</name>
</gene>
<dbReference type="AlphaFoldDB" id="C6HYK2"/>
<evidence type="ECO:0000256" key="3">
    <source>
        <dbReference type="SAM" id="MobiDB-lite"/>
    </source>
</evidence>
<keyword evidence="1" id="KW-0145">Chemotaxis</keyword>
<dbReference type="Proteomes" id="UP000009374">
    <property type="component" value="Unassembled WGS sequence"/>
</dbReference>
<evidence type="ECO:0000256" key="1">
    <source>
        <dbReference type="ARBA" id="ARBA00022500"/>
    </source>
</evidence>
<dbReference type="PANTHER" id="PTHR35147">
    <property type="entry name" value="CHEMORECEPTOR GLUTAMINE DEAMIDASE CHED-RELATED"/>
    <property type="match status" value="1"/>
</dbReference>
<dbReference type="InterPro" id="IPR005659">
    <property type="entry name" value="Chemorcpt_Glu_NH3ase_CheD"/>
</dbReference>
<dbReference type="GO" id="GO:0006935">
    <property type="term" value="P:chemotaxis"/>
    <property type="evidence" value="ECO:0007669"/>
    <property type="project" value="UniProtKB-KW"/>
</dbReference>
<dbReference type="CDD" id="cd16352">
    <property type="entry name" value="CheD"/>
    <property type="match status" value="1"/>
</dbReference>
<accession>C6HYK2</accession>
<evidence type="ECO:0000313" key="4">
    <source>
        <dbReference type="EMBL" id="EES52287.1"/>
    </source>
</evidence>
<proteinExistence type="predicted"/>
<dbReference type="InterPro" id="IPR011324">
    <property type="entry name" value="Cytotoxic_necrot_fac-like_cat"/>
</dbReference>
<organism evidence="4 5">
    <name type="scientific">Leptospirillum ferrodiazotrophum</name>
    <dbReference type="NCBI Taxonomy" id="412449"/>
    <lineage>
        <taxon>Bacteria</taxon>
        <taxon>Pseudomonadati</taxon>
        <taxon>Nitrospirota</taxon>
        <taxon>Nitrospiria</taxon>
        <taxon>Nitrospirales</taxon>
        <taxon>Nitrospiraceae</taxon>
        <taxon>Leptospirillum</taxon>
    </lineage>
</organism>
<evidence type="ECO:0000313" key="5">
    <source>
        <dbReference type="Proteomes" id="UP000009374"/>
    </source>
</evidence>
<keyword evidence="5" id="KW-1185">Reference proteome</keyword>